<name>A0ACB8WFK5_9TELE</name>
<accession>A0ACB8WFK5</accession>
<feature type="non-terminal residue" evidence="1">
    <location>
        <position position="94"/>
    </location>
</feature>
<sequence>MKSFERLVLTHLKDITGPLLVPLQFAYWANSVCVVTPTDSQDCRKNHWCQPALHSGLVHVQIQETVSLGNITADPSHPGHKPVSPPPLRQALQS</sequence>
<gene>
    <name evidence="1" type="ORF">L3Q82_010567</name>
</gene>
<reference evidence="1" key="1">
    <citation type="submission" date="2022-04" db="EMBL/GenBank/DDBJ databases">
        <title>Jade perch genome.</title>
        <authorList>
            <person name="Chao B."/>
        </authorList>
    </citation>
    <scope>NUCLEOTIDE SEQUENCE</scope>
    <source>
        <strain evidence="1">CB-2022</strain>
    </source>
</reference>
<keyword evidence="2" id="KW-1185">Reference proteome</keyword>
<protein>
    <submittedName>
        <fullName evidence="1">Uncharacterized protein</fullName>
    </submittedName>
</protein>
<dbReference type="Proteomes" id="UP000831701">
    <property type="component" value="Chromosome 12"/>
</dbReference>
<evidence type="ECO:0000313" key="2">
    <source>
        <dbReference type="Proteomes" id="UP000831701"/>
    </source>
</evidence>
<organism evidence="1 2">
    <name type="scientific">Scortum barcoo</name>
    <name type="common">barcoo grunter</name>
    <dbReference type="NCBI Taxonomy" id="214431"/>
    <lineage>
        <taxon>Eukaryota</taxon>
        <taxon>Metazoa</taxon>
        <taxon>Chordata</taxon>
        <taxon>Craniata</taxon>
        <taxon>Vertebrata</taxon>
        <taxon>Euteleostomi</taxon>
        <taxon>Actinopterygii</taxon>
        <taxon>Neopterygii</taxon>
        <taxon>Teleostei</taxon>
        <taxon>Neoteleostei</taxon>
        <taxon>Acanthomorphata</taxon>
        <taxon>Eupercaria</taxon>
        <taxon>Centrarchiformes</taxon>
        <taxon>Terapontoidei</taxon>
        <taxon>Terapontidae</taxon>
        <taxon>Scortum</taxon>
    </lineage>
</organism>
<proteinExistence type="predicted"/>
<evidence type="ECO:0000313" key="1">
    <source>
        <dbReference type="EMBL" id="KAI3365483.1"/>
    </source>
</evidence>
<comment type="caution">
    <text evidence="1">The sequence shown here is derived from an EMBL/GenBank/DDBJ whole genome shotgun (WGS) entry which is preliminary data.</text>
</comment>
<dbReference type="EMBL" id="CM041542">
    <property type="protein sequence ID" value="KAI3365483.1"/>
    <property type="molecule type" value="Genomic_DNA"/>
</dbReference>